<feature type="region of interest" description="Disordered" evidence="1">
    <location>
        <begin position="456"/>
        <end position="494"/>
    </location>
</feature>
<dbReference type="AlphaFoldDB" id="A0A8K0RAA5"/>
<sequence length="870" mass="97287">MADRRGVRSASRRKTPTPQPPSKVNTPQAGRATRTRGVRSASRDVEMVEVQKPTRRSARQASVTTLTDESDHETQATRRTRRRMPAKEAVADLTVVEEVDTQIEPDEAPNTPKRTQTEDPAFFRSPGAASEMSGTTAISSFSMVESEFLDSRKILKHLRKLCESATEFLEHVAPDNGSLEDDLRHIHEIQKPDSDFTDEYRDFNEELELHLKHYKSEEHNYIRVRAVHRALFESNHDLAAAASGIDLILYLANLLVFAKQMIHSDRSEKEIWDALRQLDNSFPSQFMRALNAGAEPTNAGESALLQDTFNLALELRTQLAILVLERSTADSDLNPDEAIIEVFLRSEPSQESAGSMIRGWSIAALGGDDSALPQQFQHFVVERLNKMREFFPVNEQSLESGDLIDLEGLGASFPWEATILRLLHWVRLRHRELRQSIDGLGGGAAILRSVQRQIEEPQSASQLRTTSAPQETPRRKRKSFSERRRASRKFDPNAAVDSRTIDALKARERLSEAGAVLIAQVAQAAEPEAIEEVQDGLLVVEQQQDQHQPIVGDDEVDQLVEQAVEDPIELEATAKPLEEEEQEEDQEVPEAEPAGPPTSSAAILKALKKVSKVEKENRLTSIFDRHANAQRVEFGDGFDTQATPGPSTGNKGKQPAQSSPKRKRPRAFDISSDSDDDAFEAEDRTARAQERRAKAPVTKKVRIDPTSSAAPPSHQPPPQPTDESLFIPEAEEESVSEAVSEAEGPDMTEAAPPSTYQEQLKLAKENRNILGPRDRRNDRKPRTDWTSAAENAFAEYMGKFPCKYSAIKKYDEEEGYALLLDRTQVNLKDKARTMAINMIKSGTGLMNGFEEVIKYHTNDGKRLMAAGYEW</sequence>
<feature type="compositionally biased region" description="Polar residues" evidence="1">
    <location>
        <begin position="456"/>
        <end position="470"/>
    </location>
</feature>
<feature type="region of interest" description="Disordered" evidence="1">
    <location>
        <begin position="619"/>
        <end position="785"/>
    </location>
</feature>
<feature type="region of interest" description="Disordered" evidence="1">
    <location>
        <begin position="1"/>
        <end position="88"/>
    </location>
</feature>
<proteinExistence type="predicted"/>
<feature type="compositionally biased region" description="Basic and acidic residues" evidence="1">
    <location>
        <begin position="479"/>
        <end position="491"/>
    </location>
</feature>
<feature type="compositionally biased region" description="Acidic residues" evidence="1">
    <location>
        <begin position="578"/>
        <end position="590"/>
    </location>
</feature>
<accession>A0A8K0RAA5</accession>
<feature type="compositionally biased region" description="Polar residues" evidence="1">
    <location>
        <begin position="640"/>
        <end position="659"/>
    </location>
</feature>
<dbReference type="Proteomes" id="UP000813461">
    <property type="component" value="Unassembled WGS sequence"/>
</dbReference>
<feature type="region of interest" description="Disordered" evidence="1">
    <location>
        <begin position="100"/>
        <end position="119"/>
    </location>
</feature>
<evidence type="ECO:0000313" key="2">
    <source>
        <dbReference type="EMBL" id="KAH7088385.1"/>
    </source>
</evidence>
<evidence type="ECO:0000256" key="1">
    <source>
        <dbReference type="SAM" id="MobiDB-lite"/>
    </source>
</evidence>
<dbReference type="OrthoDB" id="5398572at2759"/>
<comment type="caution">
    <text evidence="2">The sequence shown here is derived from an EMBL/GenBank/DDBJ whole genome shotgun (WGS) entry which is preliminary data.</text>
</comment>
<gene>
    <name evidence="2" type="ORF">FB567DRAFT_337772</name>
</gene>
<feature type="compositionally biased region" description="Basic and acidic residues" evidence="1">
    <location>
        <begin position="761"/>
        <end position="783"/>
    </location>
</feature>
<evidence type="ECO:0008006" key="4">
    <source>
        <dbReference type="Google" id="ProtNLM"/>
    </source>
</evidence>
<reference evidence="2" key="1">
    <citation type="journal article" date="2021" name="Nat. Commun.">
        <title>Genetic determinants of endophytism in the Arabidopsis root mycobiome.</title>
        <authorList>
            <person name="Mesny F."/>
            <person name="Miyauchi S."/>
            <person name="Thiergart T."/>
            <person name="Pickel B."/>
            <person name="Atanasova L."/>
            <person name="Karlsson M."/>
            <person name="Huettel B."/>
            <person name="Barry K.W."/>
            <person name="Haridas S."/>
            <person name="Chen C."/>
            <person name="Bauer D."/>
            <person name="Andreopoulos W."/>
            <person name="Pangilinan J."/>
            <person name="LaButti K."/>
            <person name="Riley R."/>
            <person name="Lipzen A."/>
            <person name="Clum A."/>
            <person name="Drula E."/>
            <person name="Henrissat B."/>
            <person name="Kohler A."/>
            <person name="Grigoriev I.V."/>
            <person name="Martin F.M."/>
            <person name="Hacquard S."/>
        </authorList>
    </citation>
    <scope>NUCLEOTIDE SEQUENCE</scope>
    <source>
        <strain evidence="2">MPI-SDFR-AT-0120</strain>
    </source>
</reference>
<protein>
    <recommendedName>
        <fullName evidence="4">Myb-like domain-containing protein</fullName>
    </recommendedName>
</protein>
<name>A0A8K0RAA5_9PLEO</name>
<feature type="region of interest" description="Disordered" evidence="1">
    <location>
        <begin position="571"/>
        <end position="602"/>
    </location>
</feature>
<evidence type="ECO:0000313" key="3">
    <source>
        <dbReference type="Proteomes" id="UP000813461"/>
    </source>
</evidence>
<keyword evidence="3" id="KW-1185">Reference proteome</keyword>
<organism evidence="2 3">
    <name type="scientific">Paraphoma chrysanthemicola</name>
    <dbReference type="NCBI Taxonomy" id="798071"/>
    <lineage>
        <taxon>Eukaryota</taxon>
        <taxon>Fungi</taxon>
        <taxon>Dikarya</taxon>
        <taxon>Ascomycota</taxon>
        <taxon>Pezizomycotina</taxon>
        <taxon>Dothideomycetes</taxon>
        <taxon>Pleosporomycetidae</taxon>
        <taxon>Pleosporales</taxon>
        <taxon>Pleosporineae</taxon>
        <taxon>Phaeosphaeriaceae</taxon>
        <taxon>Paraphoma</taxon>
    </lineage>
</organism>
<dbReference type="EMBL" id="JAGMVJ010000008">
    <property type="protein sequence ID" value="KAH7088385.1"/>
    <property type="molecule type" value="Genomic_DNA"/>
</dbReference>
<feature type="compositionally biased region" description="Basic and acidic residues" evidence="1">
    <location>
        <begin position="681"/>
        <end position="693"/>
    </location>
</feature>